<comment type="caution">
    <text evidence="1">The sequence shown here is derived from an EMBL/GenBank/DDBJ whole genome shotgun (WGS) entry which is preliminary data.</text>
</comment>
<dbReference type="Gene3D" id="1.25.40.10">
    <property type="entry name" value="Tetratricopeptide repeat domain"/>
    <property type="match status" value="1"/>
</dbReference>
<reference evidence="1 2" key="1">
    <citation type="submission" date="2018-12" db="EMBL/GenBank/DDBJ databases">
        <title>Dyella dinghuensis sp. nov. DHOA06 and Dyella choica sp. nov. 4M-K27, isolated from forest soil.</title>
        <authorList>
            <person name="Qiu L.-H."/>
            <person name="Gao Z.-H."/>
        </authorList>
    </citation>
    <scope>NUCLEOTIDE SEQUENCE [LARGE SCALE GENOMIC DNA]</scope>
    <source>
        <strain evidence="1 2">4M-K27</strain>
    </source>
</reference>
<keyword evidence="2" id="KW-1185">Reference proteome</keyword>
<accession>A0A432M0W1</accession>
<gene>
    <name evidence="1" type="ORF">EKH80_20100</name>
</gene>
<name>A0A432M0W1_9GAMM</name>
<evidence type="ECO:0000313" key="2">
    <source>
        <dbReference type="Proteomes" id="UP000274358"/>
    </source>
</evidence>
<dbReference type="EMBL" id="RYYV01000022">
    <property type="protein sequence ID" value="RUL70504.1"/>
    <property type="molecule type" value="Genomic_DNA"/>
</dbReference>
<proteinExistence type="predicted"/>
<sequence>MTPPGGKDARKFYFPHVQDLGELTLSPFNSQFLSELGNVYENEKNWSSALDTFQSADGAAEFAPPEQKATLRCHALRGQGFVLVEQHKLDEAAKKYNACLSISPGDQRSIDELGYVRGLQAKAGK</sequence>
<organism evidence="1 2">
    <name type="scientific">Dyella choica</name>
    <dbReference type="NCBI Taxonomy" id="1927959"/>
    <lineage>
        <taxon>Bacteria</taxon>
        <taxon>Pseudomonadati</taxon>
        <taxon>Pseudomonadota</taxon>
        <taxon>Gammaproteobacteria</taxon>
        <taxon>Lysobacterales</taxon>
        <taxon>Rhodanobacteraceae</taxon>
        <taxon>Dyella</taxon>
    </lineage>
</organism>
<dbReference type="InterPro" id="IPR011990">
    <property type="entry name" value="TPR-like_helical_dom_sf"/>
</dbReference>
<evidence type="ECO:0000313" key="1">
    <source>
        <dbReference type="EMBL" id="RUL70504.1"/>
    </source>
</evidence>
<dbReference type="SUPFAM" id="SSF48452">
    <property type="entry name" value="TPR-like"/>
    <property type="match status" value="1"/>
</dbReference>
<protein>
    <submittedName>
        <fullName evidence="1">Tetratricopeptide repeat protein</fullName>
    </submittedName>
</protein>
<dbReference type="AlphaFoldDB" id="A0A432M0W1"/>
<dbReference type="Proteomes" id="UP000274358">
    <property type="component" value="Unassembled WGS sequence"/>
</dbReference>